<feature type="region of interest" description="Disordered" evidence="1">
    <location>
        <begin position="1"/>
        <end position="73"/>
    </location>
</feature>
<reference evidence="3" key="1">
    <citation type="submission" date="2019-10" db="EMBL/GenBank/DDBJ databases">
        <title>Conservation and host-specific expression of non-tandemly repeated heterogenous ribosome RNA gene in arbuscular mycorrhizal fungi.</title>
        <authorList>
            <person name="Maeda T."/>
            <person name="Kobayashi Y."/>
            <person name="Nakagawa T."/>
            <person name="Ezawa T."/>
            <person name="Yamaguchi K."/>
            <person name="Bino T."/>
            <person name="Nishimoto Y."/>
            <person name="Shigenobu S."/>
            <person name="Kawaguchi M."/>
        </authorList>
    </citation>
    <scope>NUCLEOTIDE SEQUENCE</scope>
    <source>
        <strain evidence="3">HR1</strain>
    </source>
</reference>
<dbReference type="OrthoDB" id="3222551at2759"/>
<feature type="region of interest" description="Disordered" evidence="1">
    <location>
        <begin position="203"/>
        <end position="266"/>
    </location>
</feature>
<feature type="domain" description="C2H2-type" evidence="2">
    <location>
        <begin position="160"/>
        <end position="183"/>
    </location>
</feature>
<evidence type="ECO:0000313" key="3">
    <source>
        <dbReference type="EMBL" id="GES86967.1"/>
    </source>
</evidence>
<dbReference type="InterPro" id="IPR013087">
    <property type="entry name" value="Znf_C2H2_type"/>
</dbReference>
<evidence type="ECO:0000259" key="2">
    <source>
        <dbReference type="PROSITE" id="PS00028"/>
    </source>
</evidence>
<organism evidence="3 4">
    <name type="scientific">Rhizophagus clarus</name>
    <dbReference type="NCBI Taxonomy" id="94130"/>
    <lineage>
        <taxon>Eukaryota</taxon>
        <taxon>Fungi</taxon>
        <taxon>Fungi incertae sedis</taxon>
        <taxon>Mucoromycota</taxon>
        <taxon>Glomeromycotina</taxon>
        <taxon>Glomeromycetes</taxon>
        <taxon>Glomerales</taxon>
        <taxon>Glomeraceae</taxon>
        <taxon>Rhizophagus</taxon>
    </lineage>
</organism>
<name>A0A8H3LEJ7_9GLOM</name>
<comment type="caution">
    <text evidence="3">The sequence shown here is derived from an EMBL/GenBank/DDBJ whole genome shotgun (WGS) entry which is preliminary data.</text>
</comment>
<accession>A0A8H3LEJ7</accession>
<dbReference type="EMBL" id="BLAL01000162">
    <property type="protein sequence ID" value="GES86967.1"/>
    <property type="molecule type" value="Genomic_DNA"/>
</dbReference>
<gene>
    <name evidence="3" type="ORF">RCL2_001399300</name>
</gene>
<dbReference type="AlphaFoldDB" id="A0A8H3LEJ7"/>
<proteinExistence type="predicted"/>
<feature type="compositionally biased region" description="Polar residues" evidence="1">
    <location>
        <begin position="203"/>
        <end position="218"/>
    </location>
</feature>
<evidence type="ECO:0000256" key="1">
    <source>
        <dbReference type="SAM" id="MobiDB-lite"/>
    </source>
</evidence>
<evidence type="ECO:0000313" key="4">
    <source>
        <dbReference type="Proteomes" id="UP000615446"/>
    </source>
</evidence>
<feature type="compositionally biased region" description="Basic and acidic residues" evidence="1">
    <location>
        <begin position="1"/>
        <end position="13"/>
    </location>
</feature>
<feature type="compositionally biased region" description="Basic and acidic residues" evidence="1">
    <location>
        <begin position="219"/>
        <end position="230"/>
    </location>
</feature>
<sequence>MELESRSLPKEDSSQANNPIKHAAIKKTVPARRASTPKPTTVSMNDSEFLPSDGRLAKDPMLNEPQKNGKPDNAQLRLVEKTVPPAVSTMDKGKARITTLPTMQLDINKDSLQKEGETEKYNVEYAASKPVEADDITTEDDITNCVGYKATIYDTSLVVCTLNGCNKYFTRMDKFSHHRKREHDTTDVVTDIWIFGNMNRGENTTNNISKITESTNTPRVEKASTEKNEKNVSLPVNAPLNSMKTEKTEVSLSSLPENSAHQKSKN</sequence>
<dbReference type="Proteomes" id="UP000615446">
    <property type="component" value="Unassembled WGS sequence"/>
</dbReference>
<dbReference type="PROSITE" id="PS00028">
    <property type="entry name" value="ZINC_FINGER_C2H2_1"/>
    <property type="match status" value="1"/>
</dbReference>
<feature type="compositionally biased region" description="Polar residues" evidence="1">
    <location>
        <begin position="250"/>
        <end position="266"/>
    </location>
</feature>
<protein>
    <recommendedName>
        <fullName evidence="2">C2H2-type domain-containing protein</fullName>
    </recommendedName>
</protein>
<feature type="compositionally biased region" description="Polar residues" evidence="1">
    <location>
        <begin position="37"/>
        <end position="46"/>
    </location>
</feature>